<dbReference type="NCBIfam" id="NF038117">
    <property type="entry name" value="choice_anch_I"/>
    <property type="match status" value="1"/>
</dbReference>
<sequence length="2535" mass="264509">MDFDISLVGTFDSGVGEAGSEVVSVDGDILAVTNGAAGRVDLFSQSSGELVLAVYLGAELPDDAPAGAVLLPVAGFDGLQSVAINNGIVAVAIARDSADGVVQTFSAADGSALGTYEVGNLPDQVSFSQDGTKIFVANEGERGDAPASEDGGAGTISIIDLTVDADAPGAVRNFGLQQFNDITGDGVFTAEDRAQYLAQGIRAAADSVPSLDFEPEYIVEGEDGRLYVSLQEANAIAVFDLETMAFVDLFSAGLKDYSVPGNGFDPSDEDGAITILNYDVIGFNMPDALASFTIGGETYILTANEGDSRDFDETRVEDLDLDPTAYPNAAELQAEAALGRLQAVNTEGDTDGDGDIDQIYAFGGRSFTILDSDGNVVFDSGDDFEQIIAAARVPNAFNNDDYVPGEGDPAEVDDNRSDAKGPEPEAIAVGEIDGQVYAFIGMERDSGIFVYDVTNPQLATFVDYIDARADGFISPEVIQFISAAESSTGQAQIAVSFEVSGNTAVYELGLDGFGLDIGQVQGTGQVSEYAGTRVGVRGIVTAVDSNGFYLQDADGDGNMATSDAIFVFTGGAPAVELGDELDVQGTVSEYTPGGSSTGNLSTTQLSSADITVLSSDNALPEAVLIGPSSGILPPTASVEEGVAFYEQFEGMRVTFESPVLVAPQSQFREFFAVLSDGEGNLYGTNFSDRGTINIVGGEGGLGFTNTIGGDFNPEIVQFQSDFFGVSDGISLPDVIAGARFGNVTGVLSYDFGVPELLVTDAPELISDGTIEPEVTTVAGDEDTLTVASFNVLNLDRVDADGNGEFDVDADSDVAEGRFDAVADIIVNNLGAPDIIALQEVNDDSGTLLDGVVTAEMTLEDIVAAIEAVGGPTYSYIDNPFITDEASGGVPGGNIRNVFLYRDDRVDLVEGSVTSIQFEDQATNEENPFYDARLPLVAEFEFGGESYTIVNNHFSSKGGSTPLLGVEQPPVNGSALERAAQADAVADYVESLGGDAQVVVLGDLNEFEFEEPLDPLYDAGLVNLTNRLPEEERYTYLFNGNSQALDHIFVSQNVAGGAEYDIVHASAEFNDRGAPLSDHDPVIVSIDTGVDYSLQLLHVGDPELGQFSETAENVAALIDIFEGQADNSITLFSGDNYIPGPFLTAGYLTTGDFVDIQIMNAMGVEASAIGNHEFDLGTGVFADAVSTAAFPYVSANLDFSGDSSLADLYFDTSATSGLDNAADLAGRIVPATVIEEGGERIGVVGATTQILESISSTGGVEVIGPNADDMSALAAILQPYIDEMTAAGVDKIILVSHLQQIQLEEALAPLLDGVDIIIAGGSNTLLADDNDELAAFTGHPAEADGPYPIMTNDASGNTTVIVNTDNEYTYLGRLVVDFDADGNIIADSIEENADIAGAYAATKETVADAYGVDIDELDDTAFADGTRGGEVRDLIQPVQDVIDDAGSNVFGYVSVYLEGARGEVRTQETNLGNLTADANAYAYRERAGEGDDTVVVSIKNGGGIRAAIGTFSSPGPNGEVDELPPAGGGVSELDIANSLRFNNTLVALDTDPAGLKAILENGVSGIAGATEGRFPQVAGVRFSFDQSQPVGERVEDIALVDGDGNIIPLYDDGVLIEGAPANITVVTLGFLAEGGDGYPFADVGTNFRAITEDGIEDVTFNQDGELDLPGDTLGEQQAFQDYLSEEYPTPEQAFDSEDTSIEDDTRIQNQEFREDTVLTGDPVGGSGAATLQLLHFGDPEFGLLAGDTAPLVAALLDAYADDYANTLILSSGDNYIPGPFRTASDINGTGFAEIQVLNAMGVQATAIGNHEFDLGTGLFADAVSASDFAHISANLDFSSDSSTSDLFVETVGTGGLETAEELAGQIAPSAVIEQDGATFGIVGATTQILETISSTGGIDVVGPDMDDMQALAAILQPVIDDLTAQGVDKIILLSHLQQIQLEQALAPLLEDVDIIVAGGSNTRLGDETDEAVAFPGHEAEFEGSYPIETQDANGNPLLIVNTDNEFTYLGRLVVDFDENGNVISDSLEENVELSGAYAATLENVAEAYGFDTVGARVSLNAGQSGGLGAGRFNIFGTASADETITVLDGAVLTLDASFNRGGDTISFAGESAEYSVDLTGSVLVIRGDDGTIVALPIGAEGATLEFADESFVARFDGANVLVGDQVVTSTETYIGGEEADRAIADDMFGLNGLAFEEGSRADEVRDIIAPVQEIIDEAGSNIFGFTDVYLEGARGAVRTEETNLGNLTADANLNALEDRIDLGDNFAVSIKNGGGIRAAIGTFSSPGPNGEVDQLPPPPNGGVSELDISNALRFNNQLVAVDVDAIGLKAILEHGVSGIAGATEGRFPQVGGVRFSFDQSQPVGDRVEDIALLTEDGTLVPLYSDGELVDGAGDLGITIVTLNFMAEGGDGYPFPDVGANFRALTEDGAVAISPDENDELPLPGNSLGEQQALQEYLAEEYPTEGEAFSMEETSIENDTRIQNEEFRESTVLEGEADSAAAAFAPLSADDDLIECFTGFDDLIPPMLVEETAALIL</sequence>
<dbReference type="PANTHER" id="PTHR11575">
    <property type="entry name" value="5'-NUCLEOTIDASE-RELATED"/>
    <property type="match status" value="1"/>
</dbReference>
<dbReference type="Gene3D" id="3.60.10.10">
    <property type="entry name" value="Endonuclease/exonuclease/phosphatase"/>
    <property type="match status" value="1"/>
</dbReference>
<dbReference type="InterPro" id="IPR029052">
    <property type="entry name" value="Metallo-depent_PP-like"/>
</dbReference>
<dbReference type="SUPFAM" id="SSF56219">
    <property type="entry name" value="DNase I-like"/>
    <property type="match status" value="1"/>
</dbReference>
<feature type="domain" description="Choice-of-anchor I" evidence="4">
    <location>
        <begin position="78"/>
        <end position="508"/>
    </location>
</feature>
<dbReference type="InterPro" id="IPR036907">
    <property type="entry name" value="5'-Nucleotdase_C_sf"/>
</dbReference>
<name>A0A219B4K6_9SPHN</name>
<dbReference type="InterPro" id="IPR055188">
    <property type="entry name" value="Choice_anch_I"/>
</dbReference>
<dbReference type="SUPFAM" id="SSF55816">
    <property type="entry name" value="5'-nucleotidase (syn. UDP-sugar hydrolase), C-terminal domain"/>
    <property type="match status" value="2"/>
</dbReference>
<evidence type="ECO:0000256" key="1">
    <source>
        <dbReference type="SAM" id="MobiDB-lite"/>
    </source>
</evidence>
<dbReference type="Pfam" id="PF22494">
    <property type="entry name" value="choice_anch_I"/>
    <property type="match status" value="1"/>
</dbReference>
<dbReference type="GO" id="GO:0009166">
    <property type="term" value="P:nucleotide catabolic process"/>
    <property type="evidence" value="ECO:0007669"/>
    <property type="project" value="InterPro"/>
</dbReference>
<keyword evidence="6" id="KW-1185">Reference proteome</keyword>
<dbReference type="GO" id="GO:0008253">
    <property type="term" value="F:5'-nucleotidase activity"/>
    <property type="evidence" value="ECO:0007669"/>
    <property type="project" value="TreeGrafter"/>
</dbReference>
<dbReference type="Gene3D" id="3.90.780.10">
    <property type="entry name" value="5'-Nucleotidase, C-terminal domain"/>
    <property type="match status" value="2"/>
</dbReference>
<reference evidence="6" key="1">
    <citation type="submission" date="2017-05" db="EMBL/GenBank/DDBJ databases">
        <authorList>
            <person name="Lin X."/>
        </authorList>
    </citation>
    <scope>NUCLEOTIDE SEQUENCE [LARGE SCALE GENOMIC DNA]</scope>
    <source>
        <strain evidence="6">JLT2012</strain>
    </source>
</reference>
<dbReference type="RefSeq" id="WP_088712080.1">
    <property type="nucleotide sequence ID" value="NZ_NFZT01000001.1"/>
</dbReference>
<proteinExistence type="predicted"/>
<evidence type="ECO:0000259" key="4">
    <source>
        <dbReference type="Pfam" id="PF22494"/>
    </source>
</evidence>
<protein>
    <recommendedName>
        <fullName evidence="7">Alkaline phosphatase</fullName>
    </recommendedName>
</protein>
<dbReference type="GO" id="GO:0008768">
    <property type="term" value="F:UDP-sugar diphosphatase activity"/>
    <property type="evidence" value="ECO:0007669"/>
    <property type="project" value="TreeGrafter"/>
</dbReference>
<dbReference type="PANTHER" id="PTHR11575:SF24">
    <property type="entry name" value="5'-NUCLEOTIDASE"/>
    <property type="match status" value="1"/>
</dbReference>
<dbReference type="CDD" id="cd10283">
    <property type="entry name" value="MnuA_DNase1-like"/>
    <property type="match status" value="1"/>
</dbReference>
<dbReference type="EMBL" id="NFZT01000001">
    <property type="protein sequence ID" value="OWV33295.1"/>
    <property type="molecule type" value="Genomic_DNA"/>
</dbReference>
<evidence type="ECO:0000313" key="5">
    <source>
        <dbReference type="EMBL" id="OWV33295.1"/>
    </source>
</evidence>
<dbReference type="InterPro" id="IPR036691">
    <property type="entry name" value="Endo/exonu/phosph_ase_sf"/>
</dbReference>
<evidence type="ECO:0008006" key="7">
    <source>
        <dbReference type="Google" id="ProtNLM"/>
    </source>
</evidence>
<dbReference type="GO" id="GO:0030288">
    <property type="term" value="C:outer membrane-bounded periplasmic space"/>
    <property type="evidence" value="ECO:0007669"/>
    <property type="project" value="TreeGrafter"/>
</dbReference>
<dbReference type="Gene3D" id="3.60.21.10">
    <property type="match status" value="2"/>
</dbReference>
<dbReference type="SUPFAM" id="SSF56300">
    <property type="entry name" value="Metallo-dependent phosphatases"/>
    <property type="match status" value="2"/>
</dbReference>
<dbReference type="InterPro" id="IPR008334">
    <property type="entry name" value="5'-Nucleotdase_C"/>
</dbReference>
<dbReference type="Pfam" id="PF03372">
    <property type="entry name" value="Exo_endo_phos"/>
    <property type="match status" value="1"/>
</dbReference>
<gene>
    <name evidence="5" type="ORF">B5C34_07385</name>
</gene>
<organism evidence="5 6">
    <name type="scientific">Pacificimonas flava</name>
    <dbReference type="NCBI Taxonomy" id="1234595"/>
    <lineage>
        <taxon>Bacteria</taxon>
        <taxon>Pseudomonadati</taxon>
        <taxon>Pseudomonadota</taxon>
        <taxon>Alphaproteobacteria</taxon>
        <taxon>Sphingomonadales</taxon>
        <taxon>Sphingosinicellaceae</taxon>
        <taxon>Pacificimonas</taxon>
    </lineage>
</organism>
<dbReference type="Gene3D" id="2.130.10.10">
    <property type="entry name" value="YVTN repeat-like/Quinoprotein amine dehydrogenase"/>
    <property type="match status" value="1"/>
</dbReference>
<dbReference type="InterPro" id="IPR011048">
    <property type="entry name" value="Haem_d1_sf"/>
</dbReference>
<dbReference type="InterPro" id="IPR005135">
    <property type="entry name" value="Endo/exonuclease/phosphatase"/>
</dbReference>
<dbReference type="InterPro" id="IPR006179">
    <property type="entry name" value="5_nucleotidase/apyrase"/>
</dbReference>
<evidence type="ECO:0000259" key="3">
    <source>
        <dbReference type="Pfam" id="PF03372"/>
    </source>
</evidence>
<feature type="domain" description="5'-Nucleotidase C-terminal" evidence="2">
    <location>
        <begin position="1457"/>
        <end position="1639"/>
    </location>
</feature>
<comment type="caution">
    <text evidence="5">The sequence shown here is derived from an EMBL/GenBank/DDBJ whole genome shotgun (WGS) entry which is preliminary data.</text>
</comment>
<feature type="compositionally biased region" description="Basic and acidic residues" evidence="1">
    <location>
        <begin position="413"/>
        <end position="422"/>
    </location>
</feature>
<feature type="domain" description="5'-Nucleotidase C-terminal" evidence="2">
    <location>
        <begin position="2224"/>
        <end position="2412"/>
    </location>
</feature>
<evidence type="ECO:0000313" key="6">
    <source>
        <dbReference type="Proteomes" id="UP000198462"/>
    </source>
</evidence>
<feature type="domain" description="Endonuclease/exonuclease/phosphatase" evidence="3">
    <location>
        <begin position="788"/>
        <end position="1078"/>
    </location>
</feature>
<feature type="region of interest" description="Disordered" evidence="1">
    <location>
        <begin position="399"/>
        <end position="422"/>
    </location>
</feature>
<dbReference type="SUPFAM" id="SSF51004">
    <property type="entry name" value="C-terminal (heme d1) domain of cytochrome cd1-nitrite reductase"/>
    <property type="match status" value="1"/>
</dbReference>
<dbReference type="Pfam" id="PF02872">
    <property type="entry name" value="5_nucleotid_C"/>
    <property type="match status" value="2"/>
</dbReference>
<dbReference type="Proteomes" id="UP000198462">
    <property type="component" value="Unassembled WGS sequence"/>
</dbReference>
<dbReference type="OrthoDB" id="5469761at2"/>
<evidence type="ECO:0000259" key="2">
    <source>
        <dbReference type="Pfam" id="PF02872"/>
    </source>
</evidence>
<dbReference type="CDD" id="cd04486">
    <property type="entry name" value="YhcR_OBF_like"/>
    <property type="match status" value="1"/>
</dbReference>
<dbReference type="InterPro" id="IPR015943">
    <property type="entry name" value="WD40/YVTN_repeat-like_dom_sf"/>
</dbReference>
<accession>A0A219B4K6</accession>